<feature type="region of interest" description="Disordered" evidence="1">
    <location>
        <begin position="89"/>
        <end position="125"/>
    </location>
</feature>
<dbReference type="AlphaFoldDB" id="A0A1S7PLU9"/>
<dbReference type="RefSeq" id="WP_080817187.1">
    <property type="nucleotide sequence ID" value="NZ_LT009748.1"/>
</dbReference>
<protein>
    <submittedName>
        <fullName evidence="2">Uncharacterized protein</fullName>
    </submittedName>
</protein>
<sequence length="125" mass="12962">MTEKKVLRPYAAAEVSAILNTRSEPRAATHDFSRRGVTASAVFEQRRANIAQGKSADRQQGPKPSVTTAAFSQSVFAARKAATGAAKPALVPAHSQGQPAPATGLGSLDAAIEQALKVPSGHETD</sequence>
<dbReference type="Proteomes" id="UP000191987">
    <property type="component" value="Unassembled WGS sequence"/>
</dbReference>
<accession>A0A1S7PLU9</accession>
<reference evidence="2 3" key="1">
    <citation type="submission" date="2016-01" db="EMBL/GenBank/DDBJ databases">
        <authorList>
            <person name="Oliw E.H."/>
        </authorList>
    </citation>
    <scope>NUCLEOTIDE SEQUENCE [LARGE SCALE GENOMIC DNA]</scope>
    <source>
        <strain evidence="2 3">Zutra 3-1</strain>
    </source>
</reference>
<evidence type="ECO:0000313" key="3">
    <source>
        <dbReference type="Proteomes" id="UP000191987"/>
    </source>
</evidence>
<organism evidence="2 3">
    <name type="scientific">Agrobacterium deltaense Zutra 3/1</name>
    <dbReference type="NCBI Taxonomy" id="1183427"/>
    <lineage>
        <taxon>Bacteria</taxon>
        <taxon>Pseudomonadati</taxon>
        <taxon>Pseudomonadota</taxon>
        <taxon>Alphaproteobacteria</taxon>
        <taxon>Hyphomicrobiales</taxon>
        <taxon>Rhizobiaceae</taxon>
        <taxon>Rhizobium/Agrobacterium group</taxon>
        <taxon>Agrobacterium</taxon>
    </lineage>
</organism>
<proteinExistence type="predicted"/>
<evidence type="ECO:0000256" key="1">
    <source>
        <dbReference type="SAM" id="MobiDB-lite"/>
    </source>
</evidence>
<name>A0A1S7PLU9_9HYPH</name>
<gene>
    <name evidence="2" type="ORF">AGR7C_Cc160138</name>
</gene>
<dbReference type="EMBL" id="FBWG01000008">
    <property type="protein sequence ID" value="CUX23195.1"/>
    <property type="molecule type" value="Genomic_DNA"/>
</dbReference>
<evidence type="ECO:0000313" key="2">
    <source>
        <dbReference type="EMBL" id="CUX23195.1"/>
    </source>
</evidence>